<dbReference type="PANTHER" id="PTHR43115">
    <property type="entry name" value="DEHYDROGENASE/REDUCTASE SDR FAMILY MEMBER 11"/>
    <property type="match status" value="1"/>
</dbReference>
<dbReference type="PANTHER" id="PTHR43115:SF4">
    <property type="entry name" value="DEHYDROGENASE_REDUCTASE SDR FAMILY MEMBER 11"/>
    <property type="match status" value="1"/>
</dbReference>
<dbReference type="PRINTS" id="PR00080">
    <property type="entry name" value="SDRFAMILY"/>
</dbReference>
<evidence type="ECO:0000256" key="2">
    <source>
        <dbReference type="ARBA" id="ARBA00023002"/>
    </source>
</evidence>
<dbReference type="PRINTS" id="PR00081">
    <property type="entry name" value="GDHRDH"/>
</dbReference>
<organism evidence="4 5">
    <name type="scientific">Polypedilum vanderplanki</name>
    <name type="common">Sleeping chironomid midge</name>
    <dbReference type="NCBI Taxonomy" id="319348"/>
    <lineage>
        <taxon>Eukaryota</taxon>
        <taxon>Metazoa</taxon>
        <taxon>Ecdysozoa</taxon>
        <taxon>Arthropoda</taxon>
        <taxon>Hexapoda</taxon>
        <taxon>Insecta</taxon>
        <taxon>Pterygota</taxon>
        <taxon>Neoptera</taxon>
        <taxon>Endopterygota</taxon>
        <taxon>Diptera</taxon>
        <taxon>Nematocera</taxon>
        <taxon>Chironomoidea</taxon>
        <taxon>Chironomidae</taxon>
        <taxon>Chironominae</taxon>
        <taxon>Polypedilum</taxon>
        <taxon>Polypedilum</taxon>
    </lineage>
</organism>
<dbReference type="Gene3D" id="3.40.50.720">
    <property type="entry name" value="NAD(P)-binding Rossmann-like Domain"/>
    <property type="match status" value="1"/>
</dbReference>
<evidence type="ECO:0000256" key="1">
    <source>
        <dbReference type="ARBA" id="ARBA00006484"/>
    </source>
</evidence>
<name>A0A9J6BRG4_POLVA</name>
<accession>A0A9J6BRG4</accession>
<dbReference type="Pfam" id="PF00106">
    <property type="entry name" value="adh_short"/>
    <property type="match status" value="1"/>
</dbReference>
<evidence type="ECO:0000313" key="5">
    <source>
        <dbReference type="Proteomes" id="UP001107558"/>
    </source>
</evidence>
<keyword evidence="5" id="KW-1185">Reference proteome</keyword>
<sequence>MEEGMKRWEGKVAIVTGASQGIGSAIAVALAKSGMIVCGLAKRKDKIEALRVGLLKIKGQLNAVECDIGNEQSVQSVFVWIEKTFGGVDLVVNNAGIFTKALFLDDNNTKELKNVIDNEIMGNIYITRQAIKSMQARDVNGHIINICSIFGHNVNQAVPGNKPMNSLYPPVKHAVKAMTECIRQELTYLATQIKITSISPGLCEGDIISTCTDNELVSLMPKLKPEDVANAILYCITLPDGCNVHEMVLKPMGEFV</sequence>
<dbReference type="SUPFAM" id="SSF51735">
    <property type="entry name" value="NAD(P)-binding Rossmann-fold domains"/>
    <property type="match status" value="1"/>
</dbReference>
<keyword evidence="2" id="KW-0560">Oxidoreductase</keyword>
<dbReference type="InterPro" id="IPR036291">
    <property type="entry name" value="NAD(P)-bd_dom_sf"/>
</dbReference>
<gene>
    <name evidence="4" type="ORF">PVAND_002522</name>
</gene>
<comment type="similarity">
    <text evidence="1 3">Belongs to the short-chain dehydrogenases/reductases (SDR) family.</text>
</comment>
<dbReference type="Proteomes" id="UP001107558">
    <property type="component" value="Chromosome 3"/>
</dbReference>
<dbReference type="OrthoDB" id="1933717at2759"/>
<evidence type="ECO:0000256" key="3">
    <source>
        <dbReference type="RuleBase" id="RU000363"/>
    </source>
</evidence>
<dbReference type="FunFam" id="3.40.50.720:FF:000047">
    <property type="entry name" value="NADP-dependent L-serine/L-allo-threonine dehydrogenase"/>
    <property type="match status" value="1"/>
</dbReference>
<proteinExistence type="inferred from homology"/>
<comment type="caution">
    <text evidence="4">The sequence shown here is derived from an EMBL/GenBank/DDBJ whole genome shotgun (WGS) entry which is preliminary data.</text>
</comment>
<evidence type="ECO:0000313" key="4">
    <source>
        <dbReference type="EMBL" id="KAG5672391.1"/>
    </source>
</evidence>
<dbReference type="GO" id="GO:0016616">
    <property type="term" value="F:oxidoreductase activity, acting on the CH-OH group of donors, NAD or NADP as acceptor"/>
    <property type="evidence" value="ECO:0007669"/>
    <property type="project" value="UniProtKB-ARBA"/>
</dbReference>
<protein>
    <submittedName>
        <fullName evidence="4">Uncharacterized protein</fullName>
    </submittedName>
</protein>
<dbReference type="InterPro" id="IPR002347">
    <property type="entry name" value="SDR_fam"/>
</dbReference>
<dbReference type="EMBL" id="JADBJN010000003">
    <property type="protein sequence ID" value="KAG5672391.1"/>
    <property type="molecule type" value="Genomic_DNA"/>
</dbReference>
<reference evidence="4" key="1">
    <citation type="submission" date="2021-03" db="EMBL/GenBank/DDBJ databases">
        <title>Chromosome level genome of the anhydrobiotic midge Polypedilum vanderplanki.</title>
        <authorList>
            <person name="Yoshida Y."/>
            <person name="Kikawada T."/>
            <person name="Gusev O."/>
        </authorList>
    </citation>
    <scope>NUCLEOTIDE SEQUENCE</scope>
    <source>
        <strain evidence="4">NIAS01</strain>
        <tissue evidence="4">Whole body or cell culture</tissue>
    </source>
</reference>
<dbReference type="AlphaFoldDB" id="A0A9J6BRG4"/>